<name>A0A7W0C0T6_9BACL</name>
<evidence type="ECO:0000256" key="1">
    <source>
        <dbReference type="SAM" id="MobiDB-lite"/>
    </source>
</evidence>
<reference evidence="2 3" key="1">
    <citation type="submission" date="2020-07" db="EMBL/GenBank/DDBJ databases">
        <title>Genomic Encyclopedia of Type Strains, Phase IV (KMG-IV): sequencing the most valuable type-strain genomes for metagenomic binning, comparative biology and taxonomic classification.</title>
        <authorList>
            <person name="Goeker M."/>
        </authorList>
    </citation>
    <scope>NUCLEOTIDE SEQUENCE [LARGE SCALE GENOMIC DNA]</scope>
    <source>
        <strain evidence="2 3">DSM 15730</strain>
    </source>
</reference>
<accession>A0A7W0C0T6</accession>
<comment type="caution">
    <text evidence="2">The sequence shown here is derived from an EMBL/GenBank/DDBJ whole genome shotgun (WGS) entry which is preliminary data.</text>
</comment>
<proteinExistence type="predicted"/>
<dbReference type="EMBL" id="JACDUT010000008">
    <property type="protein sequence ID" value="MBA2875844.1"/>
    <property type="molecule type" value="Genomic_DNA"/>
</dbReference>
<dbReference type="Proteomes" id="UP000523087">
    <property type="component" value="Unassembled WGS sequence"/>
</dbReference>
<feature type="region of interest" description="Disordered" evidence="1">
    <location>
        <begin position="110"/>
        <end position="135"/>
    </location>
</feature>
<organism evidence="2 3">
    <name type="scientific">Thermaerobacillus caldiproteolyticus</name>
    <dbReference type="NCBI Taxonomy" id="247480"/>
    <lineage>
        <taxon>Bacteria</taxon>
        <taxon>Bacillati</taxon>
        <taxon>Bacillota</taxon>
        <taxon>Bacilli</taxon>
        <taxon>Bacillales</taxon>
        <taxon>Anoxybacillaceae</taxon>
        <taxon>Thermaerobacillus</taxon>
    </lineage>
</organism>
<dbReference type="AlphaFoldDB" id="A0A7W0C0T6"/>
<protein>
    <submittedName>
        <fullName evidence="2">Uncharacterized protein</fullName>
    </submittedName>
</protein>
<sequence length="154" mass="17701">MITEPFNKDGQPACYPYKKKKYFNTKWAKDGFKVYENEKIELSMGIYHGKQEKPIVLYASHLPKGTIKEIECCYGLRKQKVVEGVKLSIGMMPLLLTEFIEKVFDTVIDGRRPPSSTQKRSDKKLSPLHGMNGMRGGEVHTVLRSLNENRHLNQ</sequence>
<gene>
    <name evidence="2" type="ORF">HNR31_002638</name>
</gene>
<evidence type="ECO:0000313" key="2">
    <source>
        <dbReference type="EMBL" id="MBA2875844.1"/>
    </source>
</evidence>
<keyword evidence="3" id="KW-1185">Reference proteome</keyword>
<dbReference type="RefSeq" id="WP_181556618.1">
    <property type="nucleotide sequence ID" value="NZ_JACDUT010000008.1"/>
</dbReference>
<evidence type="ECO:0000313" key="3">
    <source>
        <dbReference type="Proteomes" id="UP000523087"/>
    </source>
</evidence>